<comment type="caution">
    <text evidence="2">The sequence shown here is derived from an EMBL/GenBank/DDBJ whole genome shotgun (WGS) entry which is preliminary data.</text>
</comment>
<evidence type="ECO:0000313" key="2">
    <source>
        <dbReference type="EMBL" id="GMN69967.1"/>
    </source>
</evidence>
<feature type="compositionally biased region" description="Basic and acidic residues" evidence="1">
    <location>
        <begin position="32"/>
        <end position="41"/>
    </location>
</feature>
<name>A0AA88JEM3_FICCA</name>
<keyword evidence="3" id="KW-1185">Reference proteome</keyword>
<sequence>MEGGKERGRSWNQASQLLELTKGRPAVMAAKGSKEKFGIQA</sequence>
<evidence type="ECO:0000256" key="1">
    <source>
        <dbReference type="SAM" id="MobiDB-lite"/>
    </source>
</evidence>
<accession>A0AA88JEM3</accession>
<dbReference type="EMBL" id="BTGU01000985">
    <property type="protein sequence ID" value="GMN69967.1"/>
    <property type="molecule type" value="Genomic_DNA"/>
</dbReference>
<proteinExistence type="predicted"/>
<dbReference type="Proteomes" id="UP001187192">
    <property type="component" value="Unassembled WGS sequence"/>
</dbReference>
<gene>
    <name evidence="2" type="ORF">TIFTF001_039012</name>
</gene>
<feature type="region of interest" description="Disordered" evidence="1">
    <location>
        <begin position="1"/>
        <end position="41"/>
    </location>
</feature>
<reference evidence="2" key="1">
    <citation type="submission" date="2023-07" db="EMBL/GenBank/DDBJ databases">
        <title>draft genome sequence of fig (Ficus carica).</title>
        <authorList>
            <person name="Takahashi T."/>
            <person name="Nishimura K."/>
        </authorList>
    </citation>
    <scope>NUCLEOTIDE SEQUENCE</scope>
</reference>
<dbReference type="AlphaFoldDB" id="A0AA88JEM3"/>
<organism evidence="2 3">
    <name type="scientific">Ficus carica</name>
    <name type="common">Common fig</name>
    <dbReference type="NCBI Taxonomy" id="3494"/>
    <lineage>
        <taxon>Eukaryota</taxon>
        <taxon>Viridiplantae</taxon>
        <taxon>Streptophyta</taxon>
        <taxon>Embryophyta</taxon>
        <taxon>Tracheophyta</taxon>
        <taxon>Spermatophyta</taxon>
        <taxon>Magnoliopsida</taxon>
        <taxon>eudicotyledons</taxon>
        <taxon>Gunneridae</taxon>
        <taxon>Pentapetalae</taxon>
        <taxon>rosids</taxon>
        <taxon>fabids</taxon>
        <taxon>Rosales</taxon>
        <taxon>Moraceae</taxon>
        <taxon>Ficeae</taxon>
        <taxon>Ficus</taxon>
    </lineage>
</organism>
<evidence type="ECO:0000313" key="3">
    <source>
        <dbReference type="Proteomes" id="UP001187192"/>
    </source>
</evidence>
<protein>
    <submittedName>
        <fullName evidence="2">Uncharacterized protein</fullName>
    </submittedName>
</protein>